<dbReference type="AlphaFoldDB" id="A0A4Z2FAW5"/>
<comment type="caution">
    <text evidence="2">The sequence shown here is derived from an EMBL/GenBank/DDBJ whole genome shotgun (WGS) entry which is preliminary data.</text>
</comment>
<accession>A0A4Z2FAW5</accession>
<organism evidence="2 3">
    <name type="scientific">Liparis tanakae</name>
    <name type="common">Tanaka's snailfish</name>
    <dbReference type="NCBI Taxonomy" id="230148"/>
    <lineage>
        <taxon>Eukaryota</taxon>
        <taxon>Metazoa</taxon>
        <taxon>Chordata</taxon>
        <taxon>Craniata</taxon>
        <taxon>Vertebrata</taxon>
        <taxon>Euteleostomi</taxon>
        <taxon>Actinopterygii</taxon>
        <taxon>Neopterygii</taxon>
        <taxon>Teleostei</taxon>
        <taxon>Neoteleostei</taxon>
        <taxon>Acanthomorphata</taxon>
        <taxon>Eupercaria</taxon>
        <taxon>Perciformes</taxon>
        <taxon>Cottioidei</taxon>
        <taxon>Cottales</taxon>
        <taxon>Liparidae</taxon>
        <taxon>Liparis</taxon>
    </lineage>
</organism>
<feature type="region of interest" description="Disordered" evidence="1">
    <location>
        <begin position="29"/>
        <end position="57"/>
    </location>
</feature>
<sequence>MEPGRTGPDRAALTSALPQHPIAVRVDVPVAPEPPGASRFSRSLAERPRGLEPHRRARAGRCARCAACTRREAGPGAETVPTVRLRAPVR</sequence>
<proteinExistence type="predicted"/>
<keyword evidence="3" id="KW-1185">Reference proteome</keyword>
<gene>
    <name evidence="2" type="ORF">EYF80_051883</name>
</gene>
<name>A0A4Z2FAW5_9TELE</name>
<dbReference type="Proteomes" id="UP000314294">
    <property type="component" value="Unassembled WGS sequence"/>
</dbReference>
<evidence type="ECO:0000313" key="3">
    <source>
        <dbReference type="Proteomes" id="UP000314294"/>
    </source>
</evidence>
<evidence type="ECO:0000256" key="1">
    <source>
        <dbReference type="SAM" id="MobiDB-lite"/>
    </source>
</evidence>
<feature type="compositionally biased region" description="Basic and acidic residues" evidence="1">
    <location>
        <begin position="44"/>
        <end position="54"/>
    </location>
</feature>
<evidence type="ECO:0000313" key="2">
    <source>
        <dbReference type="EMBL" id="TNN37954.1"/>
    </source>
</evidence>
<dbReference type="EMBL" id="SRLO01001423">
    <property type="protein sequence ID" value="TNN37954.1"/>
    <property type="molecule type" value="Genomic_DNA"/>
</dbReference>
<feature type="region of interest" description="Disordered" evidence="1">
    <location>
        <begin position="71"/>
        <end position="90"/>
    </location>
</feature>
<reference evidence="2 3" key="1">
    <citation type="submission" date="2019-03" db="EMBL/GenBank/DDBJ databases">
        <title>First draft genome of Liparis tanakae, snailfish: a comprehensive survey of snailfish specific genes.</title>
        <authorList>
            <person name="Kim W."/>
            <person name="Song I."/>
            <person name="Jeong J.-H."/>
            <person name="Kim D."/>
            <person name="Kim S."/>
            <person name="Ryu S."/>
            <person name="Song J.Y."/>
            <person name="Lee S.K."/>
        </authorList>
    </citation>
    <scope>NUCLEOTIDE SEQUENCE [LARGE SCALE GENOMIC DNA]</scope>
    <source>
        <tissue evidence="2">Muscle</tissue>
    </source>
</reference>
<protein>
    <submittedName>
        <fullName evidence="2">Uncharacterized protein</fullName>
    </submittedName>
</protein>